<dbReference type="Gene3D" id="3.90.176.10">
    <property type="entry name" value="Toxin ADP-ribosyltransferase, Chain A, domain 1"/>
    <property type="match status" value="1"/>
</dbReference>
<reference evidence="8" key="1">
    <citation type="submission" date="2021-02" db="EMBL/GenBank/DDBJ databases">
        <authorList>
            <person name="Nowell W R."/>
        </authorList>
    </citation>
    <scope>NUCLEOTIDE SEQUENCE</scope>
</reference>
<accession>A0A818GU45</accession>
<organism evidence="8 9">
    <name type="scientific">Adineta steineri</name>
    <dbReference type="NCBI Taxonomy" id="433720"/>
    <lineage>
        <taxon>Eukaryota</taxon>
        <taxon>Metazoa</taxon>
        <taxon>Spiralia</taxon>
        <taxon>Gnathifera</taxon>
        <taxon>Rotifera</taxon>
        <taxon>Eurotatoria</taxon>
        <taxon>Bdelloidea</taxon>
        <taxon>Adinetida</taxon>
        <taxon>Adinetidae</taxon>
        <taxon>Adineta</taxon>
    </lineage>
</organism>
<dbReference type="Pfam" id="PF01129">
    <property type="entry name" value="ART"/>
    <property type="match status" value="1"/>
</dbReference>
<dbReference type="GO" id="GO:0016779">
    <property type="term" value="F:nucleotidyltransferase activity"/>
    <property type="evidence" value="ECO:0007669"/>
    <property type="project" value="UniProtKB-KW"/>
</dbReference>
<keyword evidence="2 6" id="KW-0328">Glycosyltransferase</keyword>
<dbReference type="AlphaFoldDB" id="A0A818GU45"/>
<comment type="caution">
    <text evidence="8">The sequence shown here is derived from an EMBL/GenBank/DDBJ whole genome shotgun (WGS) entry which is preliminary data.</text>
</comment>
<keyword evidence="4" id="KW-0548">Nucleotidyltransferase</keyword>
<protein>
    <recommendedName>
        <fullName evidence="6">NAD(P)(+)--arginine ADP-ribosyltransferase</fullName>
        <ecNumber evidence="6">2.4.2.31</ecNumber>
    </recommendedName>
    <alternativeName>
        <fullName evidence="6">Mono(ADP-ribosyl)transferase</fullName>
    </alternativeName>
</protein>
<dbReference type="EMBL" id="CAJOAZ010000030">
    <property type="protein sequence ID" value="CAF3497346.1"/>
    <property type="molecule type" value="Genomic_DNA"/>
</dbReference>
<dbReference type="InterPro" id="IPR000768">
    <property type="entry name" value="ART"/>
</dbReference>
<sequence length="129" mass="14760">MPGSLIMWPKFNSSKKGKEVARGGGFNERNTHFKIYSLTGRPIGKFSHFPDEDEILFLPYSTFIVFRHETTHHGALHTIYMRQLELGLGDQKKTDEIVQSELNSNERKFVKVTVDSRDLTSSSGDTYSF</sequence>
<dbReference type="PROSITE" id="PS51996">
    <property type="entry name" value="TR_MART"/>
    <property type="match status" value="1"/>
</dbReference>
<evidence type="ECO:0000256" key="3">
    <source>
        <dbReference type="ARBA" id="ARBA00022679"/>
    </source>
</evidence>
<evidence type="ECO:0000256" key="1">
    <source>
        <dbReference type="ARBA" id="ARBA00009558"/>
    </source>
</evidence>
<evidence type="ECO:0000313" key="8">
    <source>
        <dbReference type="EMBL" id="CAF3497346.1"/>
    </source>
</evidence>
<dbReference type="GO" id="GO:0106274">
    <property type="term" value="F:NAD+-protein-arginine ADP-ribosyltransferase activity"/>
    <property type="evidence" value="ECO:0007669"/>
    <property type="project" value="UniProtKB-EC"/>
</dbReference>
<comment type="catalytic activity">
    <reaction evidence="5 6">
        <text>L-arginyl-[protein] + NAD(+) = N(omega)-(ADP-D-ribosyl)-L-arginyl-[protein] + nicotinamide + H(+)</text>
        <dbReference type="Rhea" id="RHEA:19149"/>
        <dbReference type="Rhea" id="RHEA-COMP:10532"/>
        <dbReference type="Rhea" id="RHEA-COMP:15087"/>
        <dbReference type="ChEBI" id="CHEBI:15378"/>
        <dbReference type="ChEBI" id="CHEBI:17154"/>
        <dbReference type="ChEBI" id="CHEBI:29965"/>
        <dbReference type="ChEBI" id="CHEBI:57540"/>
        <dbReference type="ChEBI" id="CHEBI:142554"/>
        <dbReference type="EC" id="2.4.2.31"/>
    </reaction>
</comment>
<dbReference type="Proteomes" id="UP000663845">
    <property type="component" value="Unassembled WGS sequence"/>
</dbReference>
<evidence type="ECO:0000313" key="9">
    <source>
        <dbReference type="Proteomes" id="UP000663844"/>
    </source>
</evidence>
<evidence type="ECO:0000256" key="6">
    <source>
        <dbReference type="RuleBase" id="RU361228"/>
    </source>
</evidence>
<gene>
    <name evidence="7" type="ORF">JYZ213_LOCUS7075</name>
    <name evidence="8" type="ORF">OXD698_LOCUS1105</name>
</gene>
<comment type="similarity">
    <text evidence="1 6">Belongs to the Arg-specific ADP-ribosyltransferase family.</text>
</comment>
<name>A0A818GU45_9BILA</name>
<keyword evidence="6" id="KW-0520">NAD</keyword>
<keyword evidence="6" id="KW-0521">NADP</keyword>
<evidence type="ECO:0000256" key="2">
    <source>
        <dbReference type="ARBA" id="ARBA00022676"/>
    </source>
</evidence>
<dbReference type="EMBL" id="CAJNOG010000045">
    <property type="protein sequence ID" value="CAF0835560.1"/>
    <property type="molecule type" value="Genomic_DNA"/>
</dbReference>
<dbReference type="SUPFAM" id="SSF56399">
    <property type="entry name" value="ADP-ribosylation"/>
    <property type="match status" value="1"/>
</dbReference>
<evidence type="ECO:0000313" key="7">
    <source>
        <dbReference type="EMBL" id="CAF0835560.1"/>
    </source>
</evidence>
<dbReference type="EC" id="2.4.2.31" evidence="6"/>
<dbReference type="Proteomes" id="UP000663844">
    <property type="component" value="Unassembled WGS sequence"/>
</dbReference>
<evidence type="ECO:0000256" key="5">
    <source>
        <dbReference type="ARBA" id="ARBA00047597"/>
    </source>
</evidence>
<proteinExistence type="inferred from homology"/>
<keyword evidence="3 6" id="KW-0808">Transferase</keyword>
<evidence type="ECO:0000256" key="4">
    <source>
        <dbReference type="ARBA" id="ARBA00022695"/>
    </source>
</evidence>